<dbReference type="EMBL" id="NRJH01000020">
    <property type="protein sequence ID" value="RIY33168.1"/>
    <property type="molecule type" value="Genomic_DNA"/>
</dbReference>
<evidence type="ECO:0000313" key="2">
    <source>
        <dbReference type="Proteomes" id="UP000266258"/>
    </source>
</evidence>
<evidence type="ECO:0000313" key="1">
    <source>
        <dbReference type="EMBL" id="RIY33168.1"/>
    </source>
</evidence>
<proteinExistence type="predicted"/>
<dbReference type="AlphaFoldDB" id="A0A3A1Y7H0"/>
<gene>
    <name evidence="1" type="ORF">CJP74_02620</name>
</gene>
<organism evidence="1 2">
    <name type="scientific">Psittacicella melopsittaci</name>
    <dbReference type="NCBI Taxonomy" id="2028576"/>
    <lineage>
        <taxon>Bacteria</taxon>
        <taxon>Pseudomonadati</taxon>
        <taxon>Pseudomonadota</taxon>
        <taxon>Gammaproteobacteria</taxon>
        <taxon>Pasteurellales</taxon>
        <taxon>Psittacicellaceae</taxon>
        <taxon>Psittacicella</taxon>
    </lineage>
</organism>
<keyword evidence="2" id="KW-1185">Reference proteome</keyword>
<name>A0A3A1Y7H0_9GAMM</name>
<protein>
    <submittedName>
        <fullName evidence="1">Uncharacterized protein</fullName>
    </submittedName>
</protein>
<accession>A0A3A1Y7H0</accession>
<dbReference type="RefSeq" id="WP_119496728.1">
    <property type="nucleotide sequence ID" value="NZ_NRJH01000020.1"/>
</dbReference>
<sequence length="70" mass="7741">MSNNELFQAMVNELFNNAEFSDAQSSSTLTHQEAAFVVDEYAFSNNFATLSNDEVNAFAYSLLGLDSNSF</sequence>
<reference evidence="1 2" key="1">
    <citation type="submission" date="2017-08" db="EMBL/GenBank/DDBJ databases">
        <title>Reclassification of Bisgaard taxon 37 and 44.</title>
        <authorList>
            <person name="Christensen H."/>
        </authorList>
    </citation>
    <scope>NUCLEOTIDE SEQUENCE [LARGE SCALE GENOMIC DNA]</scope>
    <source>
        <strain evidence="1 2">B96_4</strain>
    </source>
</reference>
<comment type="caution">
    <text evidence="1">The sequence shown here is derived from an EMBL/GenBank/DDBJ whole genome shotgun (WGS) entry which is preliminary data.</text>
</comment>
<dbReference type="Proteomes" id="UP000266258">
    <property type="component" value="Unassembled WGS sequence"/>
</dbReference>